<dbReference type="EMBL" id="CAJVPU010014248">
    <property type="protein sequence ID" value="CAG8638625.1"/>
    <property type="molecule type" value="Genomic_DNA"/>
</dbReference>
<evidence type="ECO:0000313" key="2">
    <source>
        <dbReference type="Proteomes" id="UP000789702"/>
    </source>
</evidence>
<sequence length="129" mass="14693">MKRIAAEWVRGFTAVQLTAYNDPANQATSFKTLFIDKFCTTQQKTIWQQQFFNLKQRSDSVDAYIAKFKNLNQKYAMPVQAAGLDNIDIIINAARNWETGKHITASETDTKEAIARLTDQIAQLSFKLV</sequence>
<comment type="caution">
    <text evidence="1">The sequence shown here is derived from an EMBL/GenBank/DDBJ whole genome shotgun (WGS) entry which is preliminary data.</text>
</comment>
<gene>
    <name evidence="1" type="ORF">DHETER_LOCUS8735</name>
</gene>
<keyword evidence="2" id="KW-1185">Reference proteome</keyword>
<evidence type="ECO:0000313" key="1">
    <source>
        <dbReference type="EMBL" id="CAG8638625.1"/>
    </source>
</evidence>
<dbReference type="Proteomes" id="UP000789702">
    <property type="component" value="Unassembled WGS sequence"/>
</dbReference>
<accession>A0ACA9NAQ1</accession>
<reference evidence="1" key="1">
    <citation type="submission" date="2021-06" db="EMBL/GenBank/DDBJ databases">
        <authorList>
            <person name="Kallberg Y."/>
            <person name="Tangrot J."/>
            <person name="Rosling A."/>
        </authorList>
    </citation>
    <scope>NUCLEOTIDE SEQUENCE</scope>
    <source>
        <strain evidence="1">IL203A</strain>
    </source>
</reference>
<protein>
    <submittedName>
        <fullName evidence="1">3944_t:CDS:1</fullName>
    </submittedName>
</protein>
<name>A0ACA9NAQ1_9GLOM</name>
<organism evidence="1 2">
    <name type="scientific">Dentiscutata heterogama</name>
    <dbReference type="NCBI Taxonomy" id="1316150"/>
    <lineage>
        <taxon>Eukaryota</taxon>
        <taxon>Fungi</taxon>
        <taxon>Fungi incertae sedis</taxon>
        <taxon>Mucoromycota</taxon>
        <taxon>Glomeromycotina</taxon>
        <taxon>Glomeromycetes</taxon>
        <taxon>Diversisporales</taxon>
        <taxon>Gigasporaceae</taxon>
        <taxon>Dentiscutata</taxon>
    </lineage>
</organism>
<proteinExistence type="predicted"/>